<gene>
    <name evidence="2" type="ORF">CF651_00855</name>
</gene>
<feature type="transmembrane region" description="Helical" evidence="1">
    <location>
        <begin position="220"/>
        <end position="239"/>
    </location>
</feature>
<protein>
    <recommendedName>
        <fullName evidence="4">ABC transporter permease</fullName>
    </recommendedName>
</protein>
<keyword evidence="1" id="KW-0812">Transmembrane</keyword>
<dbReference type="AlphaFoldDB" id="A0A229UW88"/>
<dbReference type="EMBL" id="NMQW01000002">
    <property type="protein sequence ID" value="OXM87702.1"/>
    <property type="molecule type" value="Genomic_DNA"/>
</dbReference>
<feature type="transmembrane region" description="Helical" evidence="1">
    <location>
        <begin position="161"/>
        <end position="190"/>
    </location>
</feature>
<keyword evidence="1" id="KW-1133">Transmembrane helix</keyword>
<feature type="transmembrane region" description="Helical" evidence="1">
    <location>
        <begin position="245"/>
        <end position="266"/>
    </location>
</feature>
<feature type="transmembrane region" description="Helical" evidence="1">
    <location>
        <begin position="75"/>
        <end position="92"/>
    </location>
</feature>
<keyword evidence="1" id="KW-0472">Membrane</keyword>
<name>A0A229UW88_9BACL</name>
<reference evidence="2 3" key="1">
    <citation type="submission" date="2017-07" db="EMBL/GenBank/DDBJ databases">
        <title>Genome sequencing and assembly of Paenibacillus rigui.</title>
        <authorList>
            <person name="Mayilraj S."/>
        </authorList>
    </citation>
    <scope>NUCLEOTIDE SEQUENCE [LARGE SCALE GENOMIC DNA]</scope>
    <source>
        <strain evidence="2 3">JCM 16352</strain>
    </source>
</reference>
<dbReference type="OrthoDB" id="9788195at2"/>
<evidence type="ECO:0000256" key="1">
    <source>
        <dbReference type="SAM" id="Phobius"/>
    </source>
</evidence>
<dbReference type="InterPro" id="IPR010390">
    <property type="entry name" value="ABC-2_transporter-like"/>
</dbReference>
<dbReference type="PANTHER" id="PTHR36833:SF1">
    <property type="entry name" value="INTEGRAL MEMBRANE TRANSPORT PROTEIN"/>
    <property type="match status" value="1"/>
</dbReference>
<evidence type="ECO:0008006" key="4">
    <source>
        <dbReference type="Google" id="ProtNLM"/>
    </source>
</evidence>
<comment type="caution">
    <text evidence="2">The sequence shown here is derived from an EMBL/GenBank/DDBJ whole genome shotgun (WGS) entry which is preliminary data.</text>
</comment>
<evidence type="ECO:0000313" key="2">
    <source>
        <dbReference type="EMBL" id="OXM87702.1"/>
    </source>
</evidence>
<sequence length="278" mass="31397">MGGENMLMPQRNPGQQLLYWIGMYGQYLKIYCKTLVEYRADTIISVLAGIMVQGSTLLFLAVIFQRIPQLADWNFYELVFIFGLAATGKALNQTFFNAPFSLHGLIRRGQMDVMMARPVGVLFQAVGHSQELNGVGQSVTGIAMLCYAAWHLQLNWTPWTLLYIVIALISSAVIQFAILLTISVTSFWVLEVRSVIYPVNWLYDFTRYPLEIFHPFVRGLLTYAIPYALGSFFPAAYLLRPSGYAWAGWVVPLGAMVIMLLAYSFWRIGLRRYSSAAG</sequence>
<accession>A0A229UW88</accession>
<dbReference type="Proteomes" id="UP000215509">
    <property type="component" value="Unassembled WGS sequence"/>
</dbReference>
<organism evidence="2 3">
    <name type="scientific">Paenibacillus rigui</name>
    <dbReference type="NCBI Taxonomy" id="554312"/>
    <lineage>
        <taxon>Bacteria</taxon>
        <taxon>Bacillati</taxon>
        <taxon>Bacillota</taxon>
        <taxon>Bacilli</taxon>
        <taxon>Bacillales</taxon>
        <taxon>Paenibacillaceae</taxon>
        <taxon>Paenibacillus</taxon>
    </lineage>
</organism>
<dbReference type="Pfam" id="PF06182">
    <property type="entry name" value="ABC2_membrane_6"/>
    <property type="match status" value="1"/>
</dbReference>
<dbReference type="PANTHER" id="PTHR36833">
    <property type="entry name" value="SLR0610 PROTEIN-RELATED"/>
    <property type="match status" value="1"/>
</dbReference>
<evidence type="ECO:0000313" key="3">
    <source>
        <dbReference type="Proteomes" id="UP000215509"/>
    </source>
</evidence>
<proteinExistence type="predicted"/>
<keyword evidence="3" id="KW-1185">Reference proteome</keyword>
<feature type="transmembrane region" description="Helical" evidence="1">
    <location>
        <begin position="43"/>
        <end position="63"/>
    </location>
</feature>